<dbReference type="PANTHER" id="PTHR37069:SF2">
    <property type="entry name" value="PIGGYBAC TRANSPOSABLE ELEMENT-DERIVED PROTEIN DOMAIN-CONTAINING PROTEIN"/>
    <property type="match status" value="1"/>
</dbReference>
<feature type="non-terminal residue" evidence="2">
    <location>
        <position position="1"/>
    </location>
</feature>
<evidence type="ECO:0000256" key="1">
    <source>
        <dbReference type="SAM" id="MobiDB-lite"/>
    </source>
</evidence>
<feature type="compositionally biased region" description="Polar residues" evidence="1">
    <location>
        <begin position="196"/>
        <end position="211"/>
    </location>
</feature>
<comment type="caution">
    <text evidence="2">The sequence shown here is derived from an EMBL/GenBank/DDBJ whole genome shotgun (WGS) entry which is preliminary data.</text>
</comment>
<proteinExistence type="predicted"/>
<reference evidence="2" key="1">
    <citation type="submission" date="2020-03" db="EMBL/GenBank/DDBJ databases">
        <title>Hybrid Assembly of Korean Phytophthora infestans isolates.</title>
        <authorList>
            <person name="Prokchorchik M."/>
            <person name="Lee Y."/>
            <person name="Seo J."/>
            <person name="Cho J.-H."/>
            <person name="Park Y.-E."/>
            <person name="Jang D.-C."/>
            <person name="Im J.-S."/>
            <person name="Choi J.-G."/>
            <person name="Park H.-J."/>
            <person name="Lee G.-B."/>
            <person name="Lee Y.-G."/>
            <person name="Hong S.-Y."/>
            <person name="Cho K."/>
            <person name="Sohn K.H."/>
        </authorList>
    </citation>
    <scope>NUCLEOTIDE SEQUENCE</scope>
    <source>
        <strain evidence="2">KR_2_A2</strain>
    </source>
</reference>
<evidence type="ECO:0000313" key="2">
    <source>
        <dbReference type="EMBL" id="KAF4133684.1"/>
    </source>
</evidence>
<feature type="non-terminal residue" evidence="2">
    <location>
        <position position="226"/>
    </location>
</feature>
<evidence type="ECO:0000313" key="3">
    <source>
        <dbReference type="Proteomes" id="UP000704712"/>
    </source>
</evidence>
<dbReference type="EMBL" id="JAACNO010002359">
    <property type="protein sequence ID" value="KAF4133684.1"/>
    <property type="molecule type" value="Genomic_DNA"/>
</dbReference>
<sequence length="226" mass="25477">DGWTSKKPSGLSVDFIYLKPGKTITDVEGEDVFIGDDALMKYLDKIDLMALRAKKQARRDGSASAAGRRSAAKAAKPVTAKLPRYLHLHRLNGNFSRPPQFVYVPKVRHTRPHHRIPVHHWILLQVHQRGRYKLIHRMLQLFLPAAIVNIPSEAQEVISGITHVWTELFLYVASSCVGDSPISQRNLAPDFEEAELSSNASDHSEADNQMTKLRKTKNLTSLQAVW</sequence>
<organism evidence="2 3">
    <name type="scientific">Phytophthora infestans</name>
    <name type="common">Potato late blight agent</name>
    <name type="synonym">Botrytis infestans</name>
    <dbReference type="NCBI Taxonomy" id="4787"/>
    <lineage>
        <taxon>Eukaryota</taxon>
        <taxon>Sar</taxon>
        <taxon>Stramenopiles</taxon>
        <taxon>Oomycota</taxon>
        <taxon>Peronosporomycetes</taxon>
        <taxon>Peronosporales</taxon>
        <taxon>Peronosporaceae</taxon>
        <taxon>Phytophthora</taxon>
    </lineage>
</organism>
<dbReference type="Proteomes" id="UP000704712">
    <property type="component" value="Unassembled WGS sequence"/>
</dbReference>
<name>A0A8S9U484_PHYIN</name>
<dbReference type="AlphaFoldDB" id="A0A8S9U484"/>
<accession>A0A8S9U484</accession>
<feature type="region of interest" description="Disordered" evidence="1">
    <location>
        <begin position="193"/>
        <end position="213"/>
    </location>
</feature>
<protein>
    <submittedName>
        <fullName evidence="2">Uncharacterized protein</fullName>
    </submittedName>
</protein>
<dbReference type="PANTHER" id="PTHR37069">
    <property type="entry name" value="DDE_TNP_1_7 DOMAIN-CONTAINING PROTEIN"/>
    <property type="match status" value="1"/>
</dbReference>
<gene>
    <name evidence="2" type="ORF">GN958_ATG17021</name>
</gene>